<evidence type="ECO:0000256" key="4">
    <source>
        <dbReference type="PROSITE-ProRule" id="PRU00339"/>
    </source>
</evidence>
<evidence type="ECO:0000313" key="7">
    <source>
        <dbReference type="EMBL" id="PKV67139.1"/>
    </source>
</evidence>
<dbReference type="InterPro" id="IPR050330">
    <property type="entry name" value="Bact_OuterMem_StrucFunc"/>
</dbReference>
<protein>
    <submittedName>
        <fullName evidence="7">WD40 repeat protein</fullName>
    </submittedName>
</protein>
<organism evidence="7 8">
    <name type="scientific">Pontibacter ramchanderi</name>
    <dbReference type="NCBI Taxonomy" id="1179743"/>
    <lineage>
        <taxon>Bacteria</taxon>
        <taxon>Pseudomonadati</taxon>
        <taxon>Bacteroidota</taxon>
        <taxon>Cytophagia</taxon>
        <taxon>Cytophagales</taxon>
        <taxon>Hymenobacteraceae</taxon>
        <taxon>Pontibacter</taxon>
    </lineage>
</organism>
<dbReference type="PROSITE" id="PS50005">
    <property type="entry name" value="TPR"/>
    <property type="match status" value="1"/>
</dbReference>
<dbReference type="InterPro" id="IPR011659">
    <property type="entry name" value="WD40"/>
</dbReference>
<proteinExistence type="predicted"/>
<keyword evidence="2 5" id="KW-0472">Membrane</keyword>
<feature type="repeat" description="TPR" evidence="4">
    <location>
        <begin position="57"/>
        <end position="90"/>
    </location>
</feature>
<reference evidence="7 8" key="1">
    <citation type="submission" date="2017-12" db="EMBL/GenBank/DDBJ databases">
        <title>Genomic Encyclopedia of Type Strains, Phase III (KMG-III): the genomes of soil and plant-associated and newly described type strains.</title>
        <authorList>
            <person name="Whitman W."/>
        </authorList>
    </citation>
    <scope>NUCLEOTIDE SEQUENCE [LARGE SCALE GENOMIC DNA]</scope>
    <source>
        <strain evidence="7 8">LP43</strain>
    </source>
</reference>
<dbReference type="Gene3D" id="1.25.40.10">
    <property type="entry name" value="Tetratricopeptide repeat domain"/>
    <property type="match status" value="1"/>
</dbReference>
<keyword evidence="3" id="KW-0998">Cell outer membrane</keyword>
<dbReference type="SUPFAM" id="SSF82171">
    <property type="entry name" value="DPP6 N-terminal domain-like"/>
    <property type="match status" value="1"/>
</dbReference>
<evidence type="ECO:0000256" key="5">
    <source>
        <dbReference type="PROSITE-ProRule" id="PRU00473"/>
    </source>
</evidence>
<dbReference type="Gene3D" id="2.120.10.30">
    <property type="entry name" value="TolB, C-terminal domain"/>
    <property type="match status" value="1"/>
</dbReference>
<dbReference type="InterPro" id="IPR006665">
    <property type="entry name" value="OmpA-like"/>
</dbReference>
<keyword evidence="8" id="KW-1185">Reference proteome</keyword>
<dbReference type="Gene3D" id="3.30.1330.60">
    <property type="entry name" value="OmpA-like domain"/>
    <property type="match status" value="1"/>
</dbReference>
<comment type="caution">
    <text evidence="7">The sequence shown here is derived from an EMBL/GenBank/DDBJ whole genome shotgun (WGS) entry which is preliminary data.</text>
</comment>
<feature type="domain" description="OmpA-like" evidence="6">
    <location>
        <begin position="556"/>
        <end position="673"/>
    </location>
</feature>
<name>A0A2N3UCM5_9BACT</name>
<comment type="subcellular location">
    <subcellularLocation>
        <location evidence="1">Cell outer membrane</location>
    </subcellularLocation>
</comment>
<dbReference type="SUPFAM" id="SSF103088">
    <property type="entry name" value="OmpA-like"/>
    <property type="match status" value="1"/>
</dbReference>
<evidence type="ECO:0000259" key="6">
    <source>
        <dbReference type="PROSITE" id="PS51123"/>
    </source>
</evidence>
<dbReference type="SMART" id="SM00028">
    <property type="entry name" value="TPR"/>
    <property type="match status" value="2"/>
</dbReference>
<dbReference type="InterPro" id="IPR019734">
    <property type="entry name" value="TPR_rpt"/>
</dbReference>
<gene>
    <name evidence="7" type="ORF">BD749_2279</name>
</gene>
<dbReference type="InterPro" id="IPR011990">
    <property type="entry name" value="TPR-like_helical_dom_sf"/>
</dbReference>
<dbReference type="SUPFAM" id="SSF48452">
    <property type="entry name" value="TPR-like"/>
    <property type="match status" value="1"/>
</dbReference>
<dbReference type="PANTHER" id="PTHR30329">
    <property type="entry name" value="STATOR ELEMENT OF FLAGELLAR MOTOR COMPLEX"/>
    <property type="match status" value="1"/>
</dbReference>
<sequence length="674" mass="74455">MPGPGLRSKAGSPGIFRFANSKTTLMQQTLSTKSVANYLKFTAATLLLAVVLSSCGAGMYLSKAEKRFEEEQYERAIEYYKQALKGAKNTGEINYRIAESYRLSNRLAESENYYKAALDNNYRKEEGFFYYGMALKANGKYEAALGQMQDYARIGSKPDLKALALREVETLSQLSTILKKNTGFEIYNLEALNTEGSDFAPFVRGNELIFSSTRGPGKTYLGNGEGFLNLYATTLEVDSANLGAAVRKLEGINTDDLHEALATFADEGNTMVFARGNEGTKKGRRNVDLFISFYRSNAWSEPKLLSISDPRAWDSSPAFSPDGRTLYFSSDRKGGLGGNDIYKTTIDDNGRFSAPENLGPGINTPGNESYVHVAPDGTLYIASDGLPGLGGLDVFKIEDGKPVNMGVPVNSSGDDFGIFFQDAFSGYISSNREGGKGGDDIYAIARSARKLVNFFVDGTVYQRRDKDKQQTVVPNIPVVLQDTRGQKIAETKADAEGKFSFPLDSATAYSLLSEKPGFFAARQRVTTVGKMPPQSELKNEVNEVRLTADLLLTEIVKEKAIVLENIFYDFDKADIRPDAAVELDKLVEILVDNPQISIELSSHTDSRGVDIYNQDLSQRRAQSAVNYIISKGIDKSRITARGYGESRPVVRNAKTEEEHQRNRRTEFKVVRIQE</sequence>
<evidence type="ECO:0000256" key="1">
    <source>
        <dbReference type="ARBA" id="ARBA00004442"/>
    </source>
</evidence>
<dbReference type="PANTHER" id="PTHR30329:SF21">
    <property type="entry name" value="LIPOPROTEIN YIAD-RELATED"/>
    <property type="match status" value="1"/>
</dbReference>
<dbReference type="PRINTS" id="PR01021">
    <property type="entry name" value="OMPADOMAIN"/>
</dbReference>
<dbReference type="InterPro" id="IPR011042">
    <property type="entry name" value="6-blade_b-propeller_TolB-like"/>
</dbReference>
<dbReference type="AlphaFoldDB" id="A0A2N3UCM5"/>
<dbReference type="Pfam" id="PF00691">
    <property type="entry name" value="OmpA"/>
    <property type="match status" value="1"/>
</dbReference>
<dbReference type="Proteomes" id="UP000233782">
    <property type="component" value="Unassembled WGS sequence"/>
</dbReference>
<dbReference type="GO" id="GO:0009279">
    <property type="term" value="C:cell outer membrane"/>
    <property type="evidence" value="ECO:0007669"/>
    <property type="project" value="UniProtKB-SubCell"/>
</dbReference>
<evidence type="ECO:0000256" key="3">
    <source>
        <dbReference type="ARBA" id="ARBA00023237"/>
    </source>
</evidence>
<dbReference type="Pfam" id="PF07676">
    <property type="entry name" value="PD40"/>
    <property type="match status" value="2"/>
</dbReference>
<keyword evidence="4" id="KW-0802">TPR repeat</keyword>
<evidence type="ECO:0000313" key="8">
    <source>
        <dbReference type="Proteomes" id="UP000233782"/>
    </source>
</evidence>
<dbReference type="EMBL" id="PJMU01000002">
    <property type="protein sequence ID" value="PKV67139.1"/>
    <property type="molecule type" value="Genomic_DNA"/>
</dbReference>
<dbReference type="CDD" id="cd07185">
    <property type="entry name" value="OmpA_C-like"/>
    <property type="match status" value="1"/>
</dbReference>
<dbReference type="PROSITE" id="PS51123">
    <property type="entry name" value="OMPA_2"/>
    <property type="match status" value="1"/>
</dbReference>
<evidence type="ECO:0000256" key="2">
    <source>
        <dbReference type="ARBA" id="ARBA00023136"/>
    </source>
</evidence>
<dbReference type="InterPro" id="IPR036737">
    <property type="entry name" value="OmpA-like_sf"/>
</dbReference>
<dbReference type="InterPro" id="IPR006664">
    <property type="entry name" value="OMP_bac"/>
</dbReference>
<accession>A0A2N3UCM5</accession>